<sequence length="68" mass="7532">MIGVCDTHLGGFDKSILQVKSAAKAYTNAVTQDIRKSLKLLKSCTVFIFTGWIVPMIAGLWFILPNIF</sequence>
<gene>
    <name evidence="2" type="ORF">CHK_1780</name>
</gene>
<keyword evidence="1" id="KW-1133">Transmembrane helix</keyword>
<dbReference type="Proteomes" id="UP000034076">
    <property type="component" value="Unassembled WGS sequence"/>
</dbReference>
<protein>
    <submittedName>
        <fullName evidence="2">Uncharacterized protein</fullName>
    </submittedName>
</protein>
<proteinExistence type="predicted"/>
<keyword evidence="3" id="KW-1185">Reference proteome</keyword>
<keyword evidence="1" id="KW-0812">Transmembrane</keyword>
<keyword evidence="1" id="KW-0472">Membrane</keyword>
<evidence type="ECO:0000313" key="2">
    <source>
        <dbReference type="EMBL" id="KKI50665.1"/>
    </source>
</evidence>
<feature type="transmembrane region" description="Helical" evidence="1">
    <location>
        <begin position="44"/>
        <end position="64"/>
    </location>
</feature>
<name>A0A0M2NKA0_9FIRM</name>
<organism evidence="2 3">
    <name type="scientific">Christensenella hongkongensis</name>
    <dbReference type="NCBI Taxonomy" id="270498"/>
    <lineage>
        <taxon>Bacteria</taxon>
        <taxon>Bacillati</taxon>
        <taxon>Bacillota</taxon>
        <taxon>Clostridia</taxon>
        <taxon>Christensenellales</taxon>
        <taxon>Christensenellaceae</taxon>
        <taxon>Christensenella</taxon>
    </lineage>
</organism>
<dbReference type="STRING" id="270498.CHK_1780"/>
<evidence type="ECO:0000313" key="3">
    <source>
        <dbReference type="Proteomes" id="UP000034076"/>
    </source>
</evidence>
<dbReference type="EMBL" id="LAYJ01000102">
    <property type="protein sequence ID" value="KKI50665.1"/>
    <property type="molecule type" value="Genomic_DNA"/>
</dbReference>
<reference evidence="2 3" key="1">
    <citation type="submission" date="2015-04" db="EMBL/GenBank/DDBJ databases">
        <title>Draft genome sequence of bacteremic isolate Catabacter hongkongensis type strain HKU16T.</title>
        <authorList>
            <person name="Lau S.K."/>
            <person name="Teng J.L."/>
            <person name="Huang Y."/>
            <person name="Curreem S.O."/>
            <person name="Tsui S.K."/>
            <person name="Woo P.C."/>
        </authorList>
    </citation>
    <scope>NUCLEOTIDE SEQUENCE [LARGE SCALE GENOMIC DNA]</scope>
    <source>
        <strain evidence="2 3">HKU16</strain>
    </source>
</reference>
<comment type="caution">
    <text evidence="2">The sequence shown here is derived from an EMBL/GenBank/DDBJ whole genome shotgun (WGS) entry which is preliminary data.</text>
</comment>
<dbReference type="AlphaFoldDB" id="A0A0M2NKA0"/>
<evidence type="ECO:0000256" key="1">
    <source>
        <dbReference type="SAM" id="Phobius"/>
    </source>
</evidence>
<accession>A0A0M2NKA0</accession>